<sequence>MSRDFPDNLAARMIQALILSIIISPWLPPVVLLIIALLTPFFVKRPWPIRGFPEGIFIGFLLLSAISWCFNPSWIYGIPVGLIPMAVFLAYYLLAVWIKRGLDWSWYEIQRLYLLFWVAGLYIAVVVLLQGIGWISQEASWWGRLLGYSAIYQNDLTRSVGTSTNSNLAAALLICLALISTYAFSVLKKRWQKVAALAAFFLFCVAIWMTGSRGAWVGLTVGLLVQVWMTGNRRRTVLLFAFLVLLGYVIYTNQTLIPREETLFATITVRIFVWQNAFRIFQDHWLLGVLPLHFSQVFAELTGKHIYHAHNIFLGVATEFGVVGLVLFLLMIGLTVYRARKWRKMAIRLEEKRLSGMMLSLIFAFLGHGMYDYTIIAPQVGSLFFLSVILIHWQYERRCRMPAPSPRVTEDQRKSSAS</sequence>
<feature type="transmembrane region" description="Helical" evidence="5">
    <location>
        <begin position="194"/>
        <end position="216"/>
    </location>
</feature>
<feature type="transmembrane region" description="Helical" evidence="5">
    <location>
        <begin position="12"/>
        <end position="39"/>
    </location>
</feature>
<dbReference type="STRING" id="201973.SAMN04488025_12536"/>
<evidence type="ECO:0000259" key="6">
    <source>
        <dbReference type="Pfam" id="PF04932"/>
    </source>
</evidence>
<feature type="transmembrane region" description="Helical" evidence="5">
    <location>
        <begin position="236"/>
        <end position="251"/>
    </location>
</feature>
<evidence type="ECO:0000256" key="5">
    <source>
        <dbReference type="SAM" id="Phobius"/>
    </source>
</evidence>
<dbReference type="EMBL" id="FOOK01000025">
    <property type="protein sequence ID" value="SFG30342.1"/>
    <property type="molecule type" value="Genomic_DNA"/>
</dbReference>
<dbReference type="GO" id="GO:0016020">
    <property type="term" value="C:membrane"/>
    <property type="evidence" value="ECO:0007669"/>
    <property type="project" value="UniProtKB-SubCell"/>
</dbReference>
<dbReference type="PANTHER" id="PTHR37422:SF13">
    <property type="entry name" value="LIPOPOLYSACCHARIDE BIOSYNTHESIS PROTEIN PA4999-RELATED"/>
    <property type="match status" value="1"/>
</dbReference>
<keyword evidence="7" id="KW-0436">Ligase</keyword>
<keyword evidence="3 5" id="KW-1133">Transmembrane helix</keyword>
<protein>
    <submittedName>
        <fullName evidence="7">O-antigen ligase</fullName>
    </submittedName>
</protein>
<dbReference type="GO" id="GO:0016874">
    <property type="term" value="F:ligase activity"/>
    <property type="evidence" value="ECO:0007669"/>
    <property type="project" value="UniProtKB-KW"/>
</dbReference>
<feature type="transmembrane region" description="Helical" evidence="5">
    <location>
        <begin position="168"/>
        <end position="187"/>
    </location>
</feature>
<evidence type="ECO:0000256" key="1">
    <source>
        <dbReference type="ARBA" id="ARBA00004141"/>
    </source>
</evidence>
<accession>A0A1I2QPI0</accession>
<dbReference type="OrthoDB" id="2986203at2"/>
<evidence type="ECO:0000256" key="2">
    <source>
        <dbReference type="ARBA" id="ARBA00022692"/>
    </source>
</evidence>
<dbReference type="InterPro" id="IPR051533">
    <property type="entry name" value="WaaL-like"/>
</dbReference>
<feature type="transmembrane region" description="Helical" evidence="5">
    <location>
        <begin position="312"/>
        <end position="334"/>
    </location>
</feature>
<gene>
    <name evidence="7" type="ORF">SAMN04488025_12536</name>
</gene>
<keyword evidence="8" id="KW-1185">Reference proteome</keyword>
<keyword evidence="2 5" id="KW-0812">Transmembrane</keyword>
<reference evidence="7 8" key="1">
    <citation type="submission" date="2016-10" db="EMBL/GenBank/DDBJ databases">
        <authorList>
            <person name="de Groot N.N."/>
        </authorList>
    </citation>
    <scope>NUCLEOTIDE SEQUENCE [LARGE SCALE GENOMIC DNA]</scope>
    <source>
        <strain evidence="7 8">DSM 44945</strain>
    </source>
</reference>
<organism evidence="7 8">
    <name type="scientific">Planifilum fulgidum</name>
    <dbReference type="NCBI Taxonomy" id="201973"/>
    <lineage>
        <taxon>Bacteria</taxon>
        <taxon>Bacillati</taxon>
        <taxon>Bacillota</taxon>
        <taxon>Bacilli</taxon>
        <taxon>Bacillales</taxon>
        <taxon>Thermoactinomycetaceae</taxon>
        <taxon>Planifilum</taxon>
    </lineage>
</organism>
<evidence type="ECO:0000313" key="8">
    <source>
        <dbReference type="Proteomes" id="UP000198661"/>
    </source>
</evidence>
<dbReference type="PANTHER" id="PTHR37422">
    <property type="entry name" value="TEICHURONIC ACID BIOSYNTHESIS PROTEIN TUAE"/>
    <property type="match status" value="1"/>
</dbReference>
<feature type="transmembrane region" description="Helical" evidence="5">
    <location>
        <begin position="74"/>
        <end position="94"/>
    </location>
</feature>
<feature type="transmembrane region" description="Helical" evidence="5">
    <location>
        <begin position="377"/>
        <end position="395"/>
    </location>
</feature>
<feature type="transmembrane region" description="Helical" evidence="5">
    <location>
        <begin position="51"/>
        <end position="68"/>
    </location>
</feature>
<dbReference type="Proteomes" id="UP000198661">
    <property type="component" value="Unassembled WGS sequence"/>
</dbReference>
<feature type="domain" description="O-antigen ligase-related" evidence="6">
    <location>
        <begin position="198"/>
        <end position="329"/>
    </location>
</feature>
<name>A0A1I2QPI0_9BACL</name>
<dbReference type="InterPro" id="IPR007016">
    <property type="entry name" value="O-antigen_ligase-rel_domated"/>
</dbReference>
<evidence type="ECO:0000256" key="4">
    <source>
        <dbReference type="ARBA" id="ARBA00023136"/>
    </source>
</evidence>
<proteinExistence type="predicted"/>
<feature type="transmembrane region" description="Helical" evidence="5">
    <location>
        <begin position="354"/>
        <end position="371"/>
    </location>
</feature>
<dbReference type="Pfam" id="PF04932">
    <property type="entry name" value="Wzy_C"/>
    <property type="match status" value="1"/>
</dbReference>
<comment type="subcellular location">
    <subcellularLocation>
        <location evidence="1">Membrane</location>
        <topology evidence="1">Multi-pass membrane protein</topology>
    </subcellularLocation>
</comment>
<dbReference type="RefSeq" id="WP_092039715.1">
    <property type="nucleotide sequence ID" value="NZ_FOOK01000025.1"/>
</dbReference>
<evidence type="ECO:0000313" key="7">
    <source>
        <dbReference type="EMBL" id="SFG30342.1"/>
    </source>
</evidence>
<dbReference type="AlphaFoldDB" id="A0A1I2QPI0"/>
<keyword evidence="4 5" id="KW-0472">Membrane</keyword>
<feature type="transmembrane region" description="Helical" evidence="5">
    <location>
        <begin position="114"/>
        <end position="135"/>
    </location>
</feature>
<evidence type="ECO:0000256" key="3">
    <source>
        <dbReference type="ARBA" id="ARBA00022989"/>
    </source>
</evidence>